<gene>
    <name evidence="2" type="ORF">AXF42_Ash011248</name>
</gene>
<keyword evidence="3" id="KW-1185">Reference proteome</keyword>
<protein>
    <submittedName>
        <fullName evidence="2">Uncharacterized protein</fullName>
    </submittedName>
</protein>
<reference evidence="2 3" key="1">
    <citation type="journal article" date="2017" name="Nature">
        <title>The Apostasia genome and the evolution of orchids.</title>
        <authorList>
            <person name="Zhang G.Q."/>
            <person name="Liu K.W."/>
            <person name="Li Z."/>
            <person name="Lohaus R."/>
            <person name="Hsiao Y.Y."/>
            <person name="Niu S.C."/>
            <person name="Wang J.Y."/>
            <person name="Lin Y.C."/>
            <person name="Xu Q."/>
            <person name="Chen L.J."/>
            <person name="Yoshida K."/>
            <person name="Fujiwara S."/>
            <person name="Wang Z.W."/>
            <person name="Zhang Y.Q."/>
            <person name="Mitsuda N."/>
            <person name="Wang M."/>
            <person name="Liu G.H."/>
            <person name="Pecoraro L."/>
            <person name="Huang H.X."/>
            <person name="Xiao X.J."/>
            <person name="Lin M."/>
            <person name="Wu X.Y."/>
            <person name="Wu W.L."/>
            <person name="Chen Y.Y."/>
            <person name="Chang S.B."/>
            <person name="Sakamoto S."/>
            <person name="Ohme-Takagi M."/>
            <person name="Yagi M."/>
            <person name="Zeng S.J."/>
            <person name="Shen C.Y."/>
            <person name="Yeh C.M."/>
            <person name="Luo Y.B."/>
            <person name="Tsai W.C."/>
            <person name="Van de Peer Y."/>
            <person name="Liu Z.J."/>
        </authorList>
    </citation>
    <scope>NUCLEOTIDE SEQUENCE [LARGE SCALE GENOMIC DNA]</scope>
    <source>
        <strain evidence="3">cv. Shenzhen</strain>
        <tissue evidence="2">Stem</tissue>
    </source>
</reference>
<evidence type="ECO:0000313" key="2">
    <source>
        <dbReference type="EMBL" id="PKA56318.1"/>
    </source>
</evidence>
<dbReference type="AlphaFoldDB" id="A0A2I0AL77"/>
<evidence type="ECO:0000313" key="3">
    <source>
        <dbReference type="Proteomes" id="UP000236161"/>
    </source>
</evidence>
<feature type="compositionally biased region" description="Basic and acidic residues" evidence="1">
    <location>
        <begin position="1"/>
        <end position="10"/>
    </location>
</feature>
<dbReference type="EMBL" id="KZ451974">
    <property type="protein sequence ID" value="PKA56318.1"/>
    <property type="molecule type" value="Genomic_DNA"/>
</dbReference>
<name>A0A2I0AL77_9ASPA</name>
<evidence type="ECO:0000256" key="1">
    <source>
        <dbReference type="SAM" id="MobiDB-lite"/>
    </source>
</evidence>
<dbReference type="Proteomes" id="UP000236161">
    <property type="component" value="Unassembled WGS sequence"/>
</dbReference>
<sequence>MSRKDGEKKGQFARGPPRTPGSRRREGQIGPSARDCLTLDSRPAPRGVNPLSPGPNKKALCLLLPRPLCATFSWPKVGAANNLRHKNPACVYLEFPQGRMKSYFGTHVYPTNKVPHPATHQKANG</sequence>
<proteinExistence type="predicted"/>
<feature type="region of interest" description="Disordered" evidence="1">
    <location>
        <begin position="1"/>
        <end position="56"/>
    </location>
</feature>
<accession>A0A2I0AL77</accession>
<organism evidence="2 3">
    <name type="scientific">Apostasia shenzhenica</name>
    <dbReference type="NCBI Taxonomy" id="1088818"/>
    <lineage>
        <taxon>Eukaryota</taxon>
        <taxon>Viridiplantae</taxon>
        <taxon>Streptophyta</taxon>
        <taxon>Embryophyta</taxon>
        <taxon>Tracheophyta</taxon>
        <taxon>Spermatophyta</taxon>
        <taxon>Magnoliopsida</taxon>
        <taxon>Liliopsida</taxon>
        <taxon>Asparagales</taxon>
        <taxon>Orchidaceae</taxon>
        <taxon>Apostasioideae</taxon>
        <taxon>Apostasia</taxon>
    </lineage>
</organism>